<accession>R0KCP1</accession>
<dbReference type="EMBL" id="KB742470">
    <property type="protein sequence ID" value="EOB08146.1"/>
    <property type="molecule type" value="Genomic_DNA"/>
</dbReference>
<evidence type="ECO:0000256" key="1">
    <source>
        <dbReference type="SAM" id="MobiDB-lite"/>
    </source>
</evidence>
<sequence>MTSPTKESHMQKKVHDCISYKCCTTSDTAYRDLPPAASQTPRESMLRDVSNAFLTTSSSREGTRAALTEQSSSVQDSSPHRPYSHQYSASKISCADGGGEGTNLMLRCAAPKRGGSAQFLRLNLLSEGVRQAPEQTAGNRGQPQAGSKPAPFRSLDAISPRVLPHRISQAAWAFGLAVLPQNRDLCPCLGIPNWQWHQTSQTRESDQEVSAIQTIQLFQPSTH</sequence>
<proteinExistence type="predicted"/>
<gene>
    <name evidence="2" type="ORF">Anapl_17683</name>
</gene>
<dbReference type="AlphaFoldDB" id="R0KCP1"/>
<dbReference type="Proteomes" id="UP000296049">
    <property type="component" value="Unassembled WGS sequence"/>
</dbReference>
<reference evidence="3" key="1">
    <citation type="journal article" date="2013" name="Nat. Genet.">
        <title>The duck genome and transcriptome provide insight into an avian influenza virus reservoir species.</title>
        <authorList>
            <person name="Huang Y."/>
            <person name="Li Y."/>
            <person name="Burt D.W."/>
            <person name="Chen H."/>
            <person name="Zhang Y."/>
            <person name="Qian W."/>
            <person name="Kim H."/>
            <person name="Gan S."/>
            <person name="Zhao Y."/>
            <person name="Li J."/>
            <person name="Yi K."/>
            <person name="Feng H."/>
            <person name="Zhu P."/>
            <person name="Li B."/>
            <person name="Liu Q."/>
            <person name="Fairley S."/>
            <person name="Magor K.E."/>
            <person name="Du Z."/>
            <person name="Hu X."/>
            <person name="Goodman L."/>
            <person name="Tafer H."/>
            <person name="Vignal A."/>
            <person name="Lee T."/>
            <person name="Kim K.W."/>
            <person name="Sheng Z."/>
            <person name="An Y."/>
            <person name="Searle S."/>
            <person name="Herrero J."/>
            <person name="Groenen M.A."/>
            <person name="Crooijmans R.P."/>
            <person name="Faraut T."/>
            <person name="Cai Q."/>
            <person name="Webster R.G."/>
            <person name="Aldridge J.R."/>
            <person name="Warren W.C."/>
            <person name="Bartschat S."/>
            <person name="Kehr S."/>
            <person name="Marz M."/>
            <person name="Stadler P.F."/>
            <person name="Smith J."/>
            <person name="Kraus R.H."/>
            <person name="Zhao Y."/>
            <person name="Ren L."/>
            <person name="Fei J."/>
            <person name="Morisson M."/>
            <person name="Kaiser P."/>
            <person name="Griffin D.K."/>
            <person name="Rao M."/>
            <person name="Pitel F."/>
            <person name="Wang J."/>
            <person name="Li N."/>
        </authorList>
    </citation>
    <scope>NUCLEOTIDE SEQUENCE [LARGE SCALE GENOMIC DNA]</scope>
</reference>
<protein>
    <submittedName>
        <fullName evidence="2">Uncharacterized protein</fullName>
    </submittedName>
</protein>
<keyword evidence="3" id="KW-1185">Reference proteome</keyword>
<organism evidence="2 3">
    <name type="scientific">Anas platyrhynchos</name>
    <name type="common">Mallard</name>
    <name type="synonym">Anas boschas</name>
    <dbReference type="NCBI Taxonomy" id="8839"/>
    <lineage>
        <taxon>Eukaryota</taxon>
        <taxon>Metazoa</taxon>
        <taxon>Chordata</taxon>
        <taxon>Craniata</taxon>
        <taxon>Vertebrata</taxon>
        <taxon>Euteleostomi</taxon>
        <taxon>Archelosauria</taxon>
        <taxon>Archosauria</taxon>
        <taxon>Dinosauria</taxon>
        <taxon>Saurischia</taxon>
        <taxon>Theropoda</taxon>
        <taxon>Coelurosauria</taxon>
        <taxon>Aves</taxon>
        <taxon>Neognathae</taxon>
        <taxon>Galloanserae</taxon>
        <taxon>Anseriformes</taxon>
        <taxon>Anatidae</taxon>
        <taxon>Anatinae</taxon>
        <taxon>Anas</taxon>
    </lineage>
</organism>
<evidence type="ECO:0000313" key="3">
    <source>
        <dbReference type="Proteomes" id="UP000296049"/>
    </source>
</evidence>
<name>R0KCP1_ANAPL</name>
<feature type="compositionally biased region" description="Polar residues" evidence="1">
    <location>
        <begin position="68"/>
        <end position="77"/>
    </location>
</feature>
<feature type="region of interest" description="Disordered" evidence="1">
    <location>
        <begin position="56"/>
        <end position="86"/>
    </location>
</feature>
<evidence type="ECO:0000313" key="2">
    <source>
        <dbReference type="EMBL" id="EOB08146.1"/>
    </source>
</evidence>